<evidence type="ECO:0000313" key="1">
    <source>
        <dbReference type="EMBL" id="BBH93346.1"/>
    </source>
</evidence>
<dbReference type="AlphaFoldDB" id="A0A455T0K0"/>
<sequence>MPGGEASAFYSQETAEEAVQYALDHGTIVEDTGAVRVLVASFPENIGYVYDRNGTRTDTNIVRVVERILPNGTTFILTAYPVTP</sequence>
<accession>A0A455T0K0</accession>
<dbReference type="EMBL" id="AP019377">
    <property type="protein sequence ID" value="BBH93346.1"/>
    <property type="molecule type" value="Genomic_DNA"/>
</dbReference>
<organism evidence="1">
    <name type="scientific">Thermogemmatispora argillosa</name>
    <dbReference type="NCBI Taxonomy" id="2045280"/>
    <lineage>
        <taxon>Bacteria</taxon>
        <taxon>Bacillati</taxon>
        <taxon>Chloroflexota</taxon>
        <taxon>Ktedonobacteria</taxon>
        <taxon>Thermogemmatisporales</taxon>
        <taxon>Thermogemmatisporaceae</taxon>
        <taxon>Thermogemmatispora</taxon>
    </lineage>
</organism>
<protein>
    <recommendedName>
        <fullName evidence="2">Bacterial CdiA-CT RNAse A domain-containing protein</fullName>
    </recommendedName>
</protein>
<name>A0A455T0K0_9CHLR</name>
<reference evidence="1" key="1">
    <citation type="submission" date="2018-12" db="EMBL/GenBank/DDBJ databases">
        <title>Novel natural products biosynthetic potential of the class Ktedonobacteria.</title>
        <authorList>
            <person name="Zheng Y."/>
            <person name="Saitou A."/>
            <person name="Wang C.M."/>
            <person name="Toyoda A."/>
            <person name="Minakuchi Y."/>
            <person name="Sekiguchi Y."/>
            <person name="Ueda K."/>
            <person name="Takano H."/>
            <person name="Sakai Y."/>
            <person name="Yokota A."/>
            <person name="Yabe S."/>
        </authorList>
    </citation>
    <scope>NUCLEOTIDE SEQUENCE</scope>
    <source>
        <strain evidence="1">A3-2</strain>
    </source>
</reference>
<proteinExistence type="predicted"/>
<evidence type="ECO:0008006" key="2">
    <source>
        <dbReference type="Google" id="ProtNLM"/>
    </source>
</evidence>
<gene>
    <name evidence="1" type="ORF">KTA_15450</name>
</gene>